<dbReference type="EMBL" id="OZ034825">
    <property type="protein sequence ID" value="CAL1679755.1"/>
    <property type="molecule type" value="Genomic_DNA"/>
</dbReference>
<keyword evidence="5" id="KW-0479">Metal-binding</keyword>
<feature type="coiled-coil region" evidence="12">
    <location>
        <begin position="114"/>
        <end position="148"/>
    </location>
</feature>
<feature type="region of interest" description="Disordered" evidence="13">
    <location>
        <begin position="855"/>
        <end position="896"/>
    </location>
</feature>
<dbReference type="Pfam" id="PF13815">
    <property type="entry name" value="Dzip-like_N"/>
    <property type="match status" value="1"/>
</dbReference>
<feature type="compositionally biased region" description="Low complexity" evidence="13">
    <location>
        <begin position="603"/>
        <end position="625"/>
    </location>
</feature>
<feature type="domain" description="C2H2-type" evidence="14">
    <location>
        <begin position="162"/>
        <end position="186"/>
    </location>
</feature>
<dbReference type="PANTHER" id="PTHR21502:SF3">
    <property type="entry name" value="CILIUM ASSEMBLY PROTEIN DZIP1L"/>
    <property type="match status" value="1"/>
</dbReference>
<feature type="compositionally biased region" description="Basic and acidic residues" evidence="13">
    <location>
        <begin position="913"/>
        <end position="927"/>
    </location>
</feature>
<evidence type="ECO:0000256" key="3">
    <source>
        <dbReference type="ARBA" id="ARBA00009131"/>
    </source>
</evidence>
<dbReference type="InterPro" id="IPR058883">
    <property type="entry name" value="DZIP1_dom"/>
</dbReference>
<dbReference type="AlphaFoldDB" id="A0AAV2NJ22"/>
<dbReference type="GO" id="GO:0005737">
    <property type="term" value="C:cytoplasm"/>
    <property type="evidence" value="ECO:0007669"/>
    <property type="project" value="TreeGrafter"/>
</dbReference>
<feature type="compositionally biased region" description="Basic and acidic residues" evidence="13">
    <location>
        <begin position="584"/>
        <end position="602"/>
    </location>
</feature>
<keyword evidence="9" id="KW-0206">Cytoskeleton</keyword>
<feature type="region of interest" description="Disordered" evidence="13">
    <location>
        <begin position="913"/>
        <end position="951"/>
    </location>
</feature>
<keyword evidence="6 11" id="KW-0863">Zinc-finger</keyword>
<keyword evidence="16" id="KW-1185">Reference proteome</keyword>
<feature type="region of interest" description="Disordered" evidence="13">
    <location>
        <begin position="584"/>
        <end position="629"/>
    </location>
</feature>
<keyword evidence="10" id="KW-0966">Cell projection</keyword>
<feature type="compositionally biased region" description="Low complexity" evidence="13">
    <location>
        <begin position="871"/>
        <end position="884"/>
    </location>
</feature>
<dbReference type="PROSITE" id="PS50157">
    <property type="entry name" value="ZINC_FINGER_C2H2_2"/>
    <property type="match status" value="1"/>
</dbReference>
<evidence type="ECO:0000256" key="10">
    <source>
        <dbReference type="ARBA" id="ARBA00023273"/>
    </source>
</evidence>
<organism evidence="15 16">
    <name type="scientific">Lasius platythorax</name>
    <dbReference type="NCBI Taxonomy" id="488582"/>
    <lineage>
        <taxon>Eukaryota</taxon>
        <taxon>Metazoa</taxon>
        <taxon>Ecdysozoa</taxon>
        <taxon>Arthropoda</taxon>
        <taxon>Hexapoda</taxon>
        <taxon>Insecta</taxon>
        <taxon>Pterygota</taxon>
        <taxon>Neoptera</taxon>
        <taxon>Endopterygota</taxon>
        <taxon>Hymenoptera</taxon>
        <taxon>Apocrita</taxon>
        <taxon>Aculeata</taxon>
        <taxon>Formicoidea</taxon>
        <taxon>Formicidae</taxon>
        <taxon>Formicinae</taxon>
        <taxon>Lasius</taxon>
        <taxon>Lasius</taxon>
    </lineage>
</organism>
<protein>
    <recommendedName>
        <fullName evidence="14">C2H2-type domain-containing protein</fullName>
    </recommendedName>
</protein>
<dbReference type="GO" id="GO:0036064">
    <property type="term" value="C:ciliary basal body"/>
    <property type="evidence" value="ECO:0007669"/>
    <property type="project" value="TreeGrafter"/>
</dbReference>
<comment type="subcellular location">
    <subcellularLocation>
        <location evidence="2">Cytoplasm</location>
        <location evidence="2">Cytoskeleton</location>
        <location evidence="2">Cilium basal body</location>
    </subcellularLocation>
    <subcellularLocation>
        <location evidence="1">Cytoplasm</location>
        <location evidence="1">Cytoskeleton</location>
        <location evidence="1">Microtubule organizing center</location>
        <location evidence="1">Centrosome</location>
        <location evidence="1">Centriole</location>
    </subcellularLocation>
</comment>
<comment type="similarity">
    <text evidence="3">Belongs to the DZIP C2H2-type zinc-finger protein family.</text>
</comment>
<evidence type="ECO:0000256" key="7">
    <source>
        <dbReference type="ARBA" id="ARBA00022833"/>
    </source>
</evidence>
<evidence type="ECO:0000256" key="1">
    <source>
        <dbReference type="ARBA" id="ARBA00004114"/>
    </source>
</evidence>
<dbReference type="Pfam" id="PF25977">
    <property type="entry name" value="DZIP1"/>
    <property type="match status" value="1"/>
</dbReference>
<dbReference type="Gene3D" id="3.30.160.60">
    <property type="entry name" value="Classic Zinc Finger"/>
    <property type="match status" value="1"/>
</dbReference>
<dbReference type="PANTHER" id="PTHR21502">
    <property type="entry name" value="ZINC FINGER PROTEIN DZIP1"/>
    <property type="match status" value="1"/>
</dbReference>
<evidence type="ECO:0000256" key="4">
    <source>
        <dbReference type="ARBA" id="ARBA00022490"/>
    </source>
</evidence>
<name>A0AAV2NJ22_9HYME</name>
<evidence type="ECO:0000256" key="11">
    <source>
        <dbReference type="PROSITE-ProRule" id="PRU00042"/>
    </source>
</evidence>
<dbReference type="InterPro" id="IPR051241">
    <property type="entry name" value="DZIP_RILPL"/>
</dbReference>
<evidence type="ECO:0000259" key="14">
    <source>
        <dbReference type="PROSITE" id="PS50157"/>
    </source>
</evidence>
<gene>
    <name evidence="15" type="ORF">LPLAT_LOCUS5887</name>
</gene>
<dbReference type="Proteomes" id="UP001497644">
    <property type="component" value="Chromosome 2"/>
</dbReference>
<evidence type="ECO:0000256" key="13">
    <source>
        <dbReference type="SAM" id="MobiDB-lite"/>
    </source>
</evidence>
<keyword evidence="8 12" id="KW-0175">Coiled coil</keyword>
<evidence type="ECO:0000256" key="9">
    <source>
        <dbReference type="ARBA" id="ARBA00023212"/>
    </source>
</evidence>
<evidence type="ECO:0000256" key="5">
    <source>
        <dbReference type="ARBA" id="ARBA00022723"/>
    </source>
</evidence>
<keyword evidence="7" id="KW-0862">Zinc</keyword>
<evidence type="ECO:0000256" key="2">
    <source>
        <dbReference type="ARBA" id="ARBA00004120"/>
    </source>
</evidence>
<feature type="coiled-coil region" evidence="12">
    <location>
        <begin position="393"/>
        <end position="420"/>
    </location>
</feature>
<dbReference type="GO" id="GO:0005814">
    <property type="term" value="C:centriole"/>
    <property type="evidence" value="ECO:0007669"/>
    <property type="project" value="UniProtKB-SubCell"/>
</dbReference>
<proteinExistence type="inferred from homology"/>
<feature type="compositionally biased region" description="Polar residues" evidence="13">
    <location>
        <begin position="758"/>
        <end position="770"/>
    </location>
</feature>
<dbReference type="InterPro" id="IPR013087">
    <property type="entry name" value="Znf_C2H2_type"/>
</dbReference>
<evidence type="ECO:0000313" key="16">
    <source>
        <dbReference type="Proteomes" id="UP001497644"/>
    </source>
</evidence>
<dbReference type="InterPro" id="IPR032714">
    <property type="entry name" value="DZIP1_N"/>
</dbReference>
<feature type="coiled-coil region" evidence="12">
    <location>
        <begin position="199"/>
        <end position="233"/>
    </location>
</feature>
<feature type="compositionally biased region" description="Basic and acidic residues" evidence="13">
    <location>
        <begin position="941"/>
        <end position="951"/>
    </location>
</feature>
<sequence>MAFSFRVGTNWCHDFPKLARESGFYFNMHGSRVRVDWNRISAIDIDRLIRERDFSTIDENINNVIDYSLESEYDVKILDSNFVKLFRLAQLSVEYLLYCKQYLDHSVIILKDELRQKIEQNVSMKKEIATLEDTIKSLKDRSKEKRKLIEASVNEISSGEIFKCPHCPKTFVRAIFVNAHIARKHSYISDMSVATSPVHEHYRVETEKLHNEIKTLKERLNQTERVIRNESDKLLDNTEKDYMKNIRKNEYDISKLDRFQEQRRYQEDIGSLKNMLFDEIRALREKDHIVNESILETNMKTLISQQEKEIDSLRNQLLERLTPGIENMQVKLQTQENYWKAKIEDMEAQHHRDIERLTTELKVTQEIADCIKSEYTSKVHDLEKQSMDQSNMLVEQRKQLNNLSREISNSQTQINSYRTREKDMVEEFHKSPVVKTKRDSNYIDAETHHKSSNNIGNAEIIIEDIGSESSQEYRDKPMSITVQNNFVPNKNDSIKSKDNRKLITDLSRIAEHAVRNCPAKSNLKSTERAEMIRKLKNKAKHNTLNDVNKIIDCTSKSFTTKQNIPVNVNKKYLDITNIEKEKTLHSNDMRNDKKSEFLEKRSVSSMTESESSSLMSESGSDSESVTTDDDVTVKKYETSIVKSPDTRKMSIQEDAQSMLDNRLRDLGIDPEWQGIPAATFKQKMEIIRHQQNINAKKLVRYNQIKQKILEDVLQKISANRKELKCSTPAKNSPLNKPVTQVKSKAWKAFSNHKDSDEYTSVQKTESTTPSKLHLKQKLELLPKRYKDNETYENTHVPSKRNGADVYISPKMTSTYPKLIRNISSASSIESPQEDVKELLSTKITVSDTSVHKINSPIGRKQVAPKFSGNNDSDSTIQQDDSILSPKNSKSVLKPMSGSVGSLVKKRVLFDLDDRKEDTTMPENDQRKGQMSSNDWNISSSPEREEYGLQKEKSMSTSNIVLKTSQSDKIAEISKKIQEQLSIARKPPAGSVETIFRSNMNLQDLANYNAENHLLKSISLSNNPVLNVTTPKEKDSILPQPAPRTLKDKDLTIAQRKSELKYSDLDSDIDEILQMG</sequence>
<dbReference type="GO" id="GO:0008270">
    <property type="term" value="F:zinc ion binding"/>
    <property type="evidence" value="ECO:0007669"/>
    <property type="project" value="UniProtKB-KW"/>
</dbReference>
<evidence type="ECO:0000313" key="15">
    <source>
        <dbReference type="EMBL" id="CAL1679755.1"/>
    </source>
</evidence>
<dbReference type="PROSITE" id="PS00028">
    <property type="entry name" value="ZINC_FINGER_C2H2_1"/>
    <property type="match status" value="1"/>
</dbReference>
<evidence type="ECO:0000256" key="12">
    <source>
        <dbReference type="SAM" id="Coils"/>
    </source>
</evidence>
<reference evidence="15" key="1">
    <citation type="submission" date="2024-04" db="EMBL/GenBank/DDBJ databases">
        <authorList>
            <consortium name="Molecular Ecology Group"/>
        </authorList>
    </citation>
    <scope>NUCLEOTIDE SEQUENCE</scope>
</reference>
<dbReference type="GO" id="GO:0060271">
    <property type="term" value="P:cilium assembly"/>
    <property type="evidence" value="ECO:0007669"/>
    <property type="project" value="TreeGrafter"/>
</dbReference>
<feature type="compositionally biased region" description="Polar residues" evidence="13">
    <location>
        <begin position="928"/>
        <end position="940"/>
    </location>
</feature>
<evidence type="ECO:0000256" key="6">
    <source>
        <dbReference type="ARBA" id="ARBA00022771"/>
    </source>
</evidence>
<accession>A0AAV2NJ22</accession>
<evidence type="ECO:0000256" key="8">
    <source>
        <dbReference type="ARBA" id="ARBA00023054"/>
    </source>
</evidence>
<keyword evidence="4" id="KW-0963">Cytoplasm</keyword>
<feature type="region of interest" description="Disordered" evidence="13">
    <location>
        <begin position="753"/>
        <end position="772"/>
    </location>
</feature>